<evidence type="ECO:0000313" key="2">
    <source>
        <dbReference type="Proteomes" id="UP001196413"/>
    </source>
</evidence>
<name>A0AAD5QIB6_PARTN</name>
<keyword evidence="2" id="KW-1185">Reference proteome</keyword>
<comment type="caution">
    <text evidence="1">The sequence shown here is derived from an EMBL/GenBank/DDBJ whole genome shotgun (WGS) entry which is preliminary data.</text>
</comment>
<sequence length="67" mass="7473">MPCILQLEGKTESSNLTQPDSVSGTTLNMGTSKKKVELSMKIRTIETIEWFIVNSEPCATLRMIELV</sequence>
<dbReference type="EMBL" id="JAHQIW010000395">
    <property type="protein sequence ID" value="KAJ1347891.1"/>
    <property type="molecule type" value="Genomic_DNA"/>
</dbReference>
<dbReference type="AlphaFoldDB" id="A0AAD5QIB6"/>
<protein>
    <submittedName>
        <fullName evidence="1">Uncharacterized protein</fullName>
    </submittedName>
</protein>
<accession>A0AAD5QIB6</accession>
<gene>
    <name evidence="1" type="ORF">KIN20_003059</name>
</gene>
<proteinExistence type="predicted"/>
<dbReference type="Proteomes" id="UP001196413">
    <property type="component" value="Unassembled WGS sequence"/>
</dbReference>
<evidence type="ECO:0000313" key="1">
    <source>
        <dbReference type="EMBL" id="KAJ1347891.1"/>
    </source>
</evidence>
<reference evidence="1" key="1">
    <citation type="submission" date="2021-06" db="EMBL/GenBank/DDBJ databases">
        <title>Parelaphostrongylus tenuis whole genome reference sequence.</title>
        <authorList>
            <person name="Garwood T.J."/>
            <person name="Larsen P.A."/>
            <person name="Fountain-Jones N.M."/>
            <person name="Garbe J.R."/>
            <person name="Macchietto M.G."/>
            <person name="Kania S.A."/>
            <person name="Gerhold R.W."/>
            <person name="Richards J.E."/>
            <person name="Wolf T.M."/>
        </authorList>
    </citation>
    <scope>NUCLEOTIDE SEQUENCE</scope>
    <source>
        <strain evidence="1">MNPRO001-30</strain>
        <tissue evidence="1">Meninges</tissue>
    </source>
</reference>
<organism evidence="1 2">
    <name type="scientific">Parelaphostrongylus tenuis</name>
    <name type="common">Meningeal worm</name>
    <dbReference type="NCBI Taxonomy" id="148309"/>
    <lineage>
        <taxon>Eukaryota</taxon>
        <taxon>Metazoa</taxon>
        <taxon>Ecdysozoa</taxon>
        <taxon>Nematoda</taxon>
        <taxon>Chromadorea</taxon>
        <taxon>Rhabditida</taxon>
        <taxon>Rhabditina</taxon>
        <taxon>Rhabditomorpha</taxon>
        <taxon>Strongyloidea</taxon>
        <taxon>Metastrongylidae</taxon>
        <taxon>Parelaphostrongylus</taxon>
    </lineage>
</organism>